<accession>A0A5E4QNT9</accession>
<name>A0A5E4QNT9_9NEOP</name>
<dbReference type="EMBL" id="FZQP02004067">
    <property type="protein sequence ID" value="VVC99331.1"/>
    <property type="molecule type" value="Genomic_DNA"/>
</dbReference>
<proteinExistence type="predicted"/>
<organism evidence="1 2">
    <name type="scientific">Leptidea sinapis</name>
    <dbReference type="NCBI Taxonomy" id="189913"/>
    <lineage>
        <taxon>Eukaryota</taxon>
        <taxon>Metazoa</taxon>
        <taxon>Ecdysozoa</taxon>
        <taxon>Arthropoda</taxon>
        <taxon>Hexapoda</taxon>
        <taxon>Insecta</taxon>
        <taxon>Pterygota</taxon>
        <taxon>Neoptera</taxon>
        <taxon>Endopterygota</taxon>
        <taxon>Lepidoptera</taxon>
        <taxon>Glossata</taxon>
        <taxon>Ditrysia</taxon>
        <taxon>Papilionoidea</taxon>
        <taxon>Pieridae</taxon>
        <taxon>Dismorphiinae</taxon>
        <taxon>Leptidea</taxon>
    </lineage>
</organism>
<dbReference type="AlphaFoldDB" id="A0A5E4QNT9"/>
<gene>
    <name evidence="1" type="ORF">LSINAPIS_LOCUS10226</name>
</gene>
<protein>
    <recommendedName>
        <fullName evidence="3">Reverse transcriptase zinc-binding domain-containing protein</fullName>
    </recommendedName>
</protein>
<evidence type="ECO:0000313" key="1">
    <source>
        <dbReference type="EMBL" id="VVC99331.1"/>
    </source>
</evidence>
<keyword evidence="2" id="KW-1185">Reference proteome</keyword>
<evidence type="ECO:0000313" key="2">
    <source>
        <dbReference type="Proteomes" id="UP000324832"/>
    </source>
</evidence>
<reference evidence="1 2" key="1">
    <citation type="submission" date="2017-07" db="EMBL/GenBank/DDBJ databases">
        <authorList>
            <person name="Talla V."/>
            <person name="Backstrom N."/>
        </authorList>
    </citation>
    <scope>NUCLEOTIDE SEQUENCE [LARGE SCALE GENOMIC DNA]</scope>
</reference>
<evidence type="ECO:0008006" key="3">
    <source>
        <dbReference type="Google" id="ProtNLM"/>
    </source>
</evidence>
<dbReference type="Proteomes" id="UP000324832">
    <property type="component" value="Unassembled WGS sequence"/>
</dbReference>
<sequence length="136" mass="15795">MKDIRAPEAGNRIVDTFLPILETWLKDKTKVLKFGHFLHKVAIRERTAICHMCDAGDYTAQQTLQSCDAWGRQCRDLMQIVGTDLTLPNFVKQMLGSEEAWRGAVFFCEQVMLWKELPERLREDDPAADTVRQKRR</sequence>